<evidence type="ECO:0000259" key="11">
    <source>
        <dbReference type="PROSITE" id="PS50056"/>
    </source>
</evidence>
<feature type="domain" description="Tyrosine-protein phosphatase" evidence="10">
    <location>
        <begin position="27"/>
        <end position="184"/>
    </location>
</feature>
<evidence type="ECO:0000256" key="2">
    <source>
        <dbReference type="ARBA" id="ARBA00013064"/>
    </source>
</evidence>
<feature type="domain" description="Tyrosine specific protein phosphatases" evidence="11">
    <location>
        <begin position="101"/>
        <end position="171"/>
    </location>
</feature>
<dbReference type="GO" id="GO:0004725">
    <property type="term" value="F:protein tyrosine phosphatase activity"/>
    <property type="evidence" value="ECO:0007669"/>
    <property type="project" value="UniProtKB-EC"/>
</dbReference>
<keyword evidence="5" id="KW-0904">Protein phosphatase</keyword>
<dbReference type="PANTHER" id="PTHR23339">
    <property type="entry name" value="TYROSINE SPECIFIC PROTEIN PHOSPHATASE AND DUAL SPECIFICITY PROTEIN PHOSPHATASE"/>
    <property type="match status" value="1"/>
</dbReference>
<keyword evidence="6" id="KW-1015">Disulfide bond</keyword>
<gene>
    <name evidence="12" type="primary">PTP4A1_3</name>
    <name evidence="12" type="ORF">BGZ95_003440</name>
</gene>
<evidence type="ECO:0000313" key="12">
    <source>
        <dbReference type="EMBL" id="KAG0265012.1"/>
    </source>
</evidence>
<dbReference type="AlphaFoldDB" id="A0AAD4D477"/>
<dbReference type="InterPro" id="IPR003595">
    <property type="entry name" value="Tyr_Pase_cat"/>
</dbReference>
<keyword evidence="13" id="KW-1185">Reference proteome</keyword>
<evidence type="ECO:0000256" key="3">
    <source>
        <dbReference type="ARBA" id="ARBA00022481"/>
    </source>
</evidence>
<dbReference type="InterPro" id="IPR020422">
    <property type="entry name" value="TYR_PHOSPHATASE_DUAL_dom"/>
</dbReference>
<organism evidence="12 13">
    <name type="scientific">Linnemannia exigua</name>
    <dbReference type="NCBI Taxonomy" id="604196"/>
    <lineage>
        <taxon>Eukaryota</taxon>
        <taxon>Fungi</taxon>
        <taxon>Fungi incertae sedis</taxon>
        <taxon>Mucoromycota</taxon>
        <taxon>Mortierellomycotina</taxon>
        <taxon>Mortierellomycetes</taxon>
        <taxon>Mortierellales</taxon>
        <taxon>Mortierellaceae</taxon>
        <taxon>Linnemannia</taxon>
    </lineage>
</organism>
<evidence type="ECO:0000256" key="1">
    <source>
        <dbReference type="ARBA" id="ARBA00009580"/>
    </source>
</evidence>
<evidence type="ECO:0000259" key="10">
    <source>
        <dbReference type="PROSITE" id="PS50054"/>
    </source>
</evidence>
<comment type="catalytic activity">
    <reaction evidence="9">
        <text>O-phospho-L-tyrosyl-[protein] + H2O = L-tyrosyl-[protein] + phosphate</text>
        <dbReference type="Rhea" id="RHEA:10684"/>
        <dbReference type="Rhea" id="RHEA-COMP:10136"/>
        <dbReference type="Rhea" id="RHEA-COMP:20101"/>
        <dbReference type="ChEBI" id="CHEBI:15377"/>
        <dbReference type="ChEBI" id="CHEBI:43474"/>
        <dbReference type="ChEBI" id="CHEBI:46858"/>
        <dbReference type="ChEBI" id="CHEBI:61978"/>
        <dbReference type="EC" id="3.1.3.48"/>
    </reaction>
</comment>
<dbReference type="FunFam" id="3.90.190.10:FF:000086">
    <property type="entry name" value="Protein tyrosine phosphatase-like protein"/>
    <property type="match status" value="1"/>
</dbReference>
<keyword evidence="8" id="KW-0636">Prenylation</keyword>
<dbReference type="PROSITE" id="PS50054">
    <property type="entry name" value="TYR_PHOSPHATASE_DUAL"/>
    <property type="match status" value="1"/>
</dbReference>
<dbReference type="CDD" id="cd14500">
    <property type="entry name" value="PTP-IVa"/>
    <property type="match status" value="1"/>
</dbReference>
<accession>A0AAD4D477</accession>
<dbReference type="Gene3D" id="3.90.190.10">
    <property type="entry name" value="Protein tyrosine phosphatase superfamily"/>
    <property type="match status" value="1"/>
</dbReference>
<sequence>MPQFSAMATATATTLVRPHPEARLLNRPAVIEYKHMRFLVSDAPADSNLPLYITEFEKHHTKNVVRVCDPTYGTSALEKLGIKVFDWPFGDGEGPPPNITREWLHLVDNVFGKNEEQQPTQTIAIHCVAGLGRAPLLVAIALIEAGLSPEESIARVREKRRGALNTKQAKFIMDYRSKKSRKSKCTIL</sequence>
<dbReference type="InterPro" id="IPR000242">
    <property type="entry name" value="PTP_cat"/>
</dbReference>
<dbReference type="SUPFAM" id="SSF52799">
    <property type="entry name" value="(Phosphotyrosine protein) phosphatases II"/>
    <property type="match status" value="1"/>
</dbReference>
<keyword evidence="3" id="KW-0488">Methylation</keyword>
<evidence type="ECO:0000313" key="13">
    <source>
        <dbReference type="Proteomes" id="UP001194580"/>
    </source>
</evidence>
<reference evidence="12" key="1">
    <citation type="journal article" date="2020" name="Fungal Divers.">
        <title>Resolving the Mortierellaceae phylogeny through synthesis of multi-gene phylogenetics and phylogenomics.</title>
        <authorList>
            <person name="Vandepol N."/>
            <person name="Liber J."/>
            <person name="Desiro A."/>
            <person name="Na H."/>
            <person name="Kennedy M."/>
            <person name="Barry K."/>
            <person name="Grigoriev I.V."/>
            <person name="Miller A.N."/>
            <person name="O'Donnell K."/>
            <person name="Stajich J.E."/>
            <person name="Bonito G."/>
        </authorList>
    </citation>
    <scope>NUCLEOTIDE SEQUENCE</scope>
    <source>
        <strain evidence="12">NRRL 28262</strain>
    </source>
</reference>
<dbReference type="InterPro" id="IPR050561">
    <property type="entry name" value="PTP"/>
</dbReference>
<dbReference type="SMART" id="SM00404">
    <property type="entry name" value="PTPc_motif"/>
    <property type="match status" value="1"/>
</dbReference>
<name>A0AAD4D477_9FUNG</name>
<evidence type="ECO:0000256" key="8">
    <source>
        <dbReference type="ARBA" id="ARBA00023289"/>
    </source>
</evidence>
<dbReference type="InterPro" id="IPR000387">
    <property type="entry name" value="Tyr_Pase_dom"/>
</dbReference>
<comment type="caution">
    <text evidence="12">The sequence shown here is derived from an EMBL/GenBank/DDBJ whole genome shotgun (WGS) entry which is preliminary data.</text>
</comment>
<comment type="similarity">
    <text evidence="1">Belongs to the protein-tyrosine phosphatase family.</text>
</comment>
<evidence type="ECO:0000256" key="9">
    <source>
        <dbReference type="ARBA" id="ARBA00051722"/>
    </source>
</evidence>
<dbReference type="Pfam" id="PF00102">
    <property type="entry name" value="Y_phosphatase"/>
    <property type="match status" value="1"/>
</dbReference>
<evidence type="ECO:0000256" key="7">
    <source>
        <dbReference type="ARBA" id="ARBA00023288"/>
    </source>
</evidence>
<evidence type="ECO:0000256" key="4">
    <source>
        <dbReference type="ARBA" id="ARBA00022801"/>
    </source>
</evidence>
<keyword evidence="7" id="KW-0449">Lipoprotein</keyword>
<dbReference type="PROSITE" id="PS50056">
    <property type="entry name" value="TYR_PHOSPHATASE_2"/>
    <property type="match status" value="1"/>
</dbReference>
<dbReference type="EC" id="3.1.3.48" evidence="2"/>
<evidence type="ECO:0000256" key="5">
    <source>
        <dbReference type="ARBA" id="ARBA00022912"/>
    </source>
</evidence>
<keyword evidence="4" id="KW-0378">Hydrolase</keyword>
<proteinExistence type="inferred from homology"/>
<dbReference type="Proteomes" id="UP001194580">
    <property type="component" value="Unassembled WGS sequence"/>
</dbReference>
<protein>
    <recommendedName>
        <fullName evidence="2">protein-tyrosine-phosphatase</fullName>
        <ecNumber evidence="2">3.1.3.48</ecNumber>
    </recommendedName>
</protein>
<dbReference type="EMBL" id="JAAAIL010001789">
    <property type="protein sequence ID" value="KAG0265012.1"/>
    <property type="molecule type" value="Genomic_DNA"/>
</dbReference>
<dbReference type="InterPro" id="IPR029021">
    <property type="entry name" value="Prot-tyrosine_phosphatase-like"/>
</dbReference>
<dbReference type="GO" id="GO:0005737">
    <property type="term" value="C:cytoplasm"/>
    <property type="evidence" value="ECO:0007669"/>
    <property type="project" value="UniProtKB-ARBA"/>
</dbReference>
<evidence type="ECO:0000256" key="6">
    <source>
        <dbReference type="ARBA" id="ARBA00023157"/>
    </source>
</evidence>